<gene>
    <name evidence="5" type="ORF">CU100_17705</name>
</gene>
<keyword evidence="1" id="KW-0805">Transcription regulation</keyword>
<dbReference type="Gene3D" id="3.30.70.920">
    <property type="match status" value="1"/>
</dbReference>
<dbReference type="PANTHER" id="PTHR30154:SF34">
    <property type="entry name" value="TRANSCRIPTIONAL REGULATOR AZLB"/>
    <property type="match status" value="1"/>
</dbReference>
<keyword evidence="3" id="KW-0804">Transcription</keyword>
<name>A0A2P7AS96_9HYPH</name>
<evidence type="ECO:0000313" key="6">
    <source>
        <dbReference type="Proteomes" id="UP000241158"/>
    </source>
</evidence>
<dbReference type="SUPFAM" id="SSF54909">
    <property type="entry name" value="Dimeric alpha+beta barrel"/>
    <property type="match status" value="1"/>
</dbReference>
<dbReference type="Proteomes" id="UP000241158">
    <property type="component" value="Unassembled WGS sequence"/>
</dbReference>
<proteinExistence type="predicted"/>
<dbReference type="InterPro" id="IPR019888">
    <property type="entry name" value="Tscrpt_reg_AsnC-like"/>
</dbReference>
<sequence>MSNNTNFALDAIDLKILLELQTDARLPNITLADRVGLSPSPCSRRVKLLEDAGVIEGYRAVLSRQAVGLGLTVFAGVRVERHAQDQADAFVEAVLAMPEVIACHLVSGDVDFLVEVVVPDMATYEATVLRQLLSLATVRDIRSGFAMRSYSAGRALPLDRVRNR</sequence>
<dbReference type="SMART" id="SM00344">
    <property type="entry name" value="HTH_ASNC"/>
    <property type="match status" value="1"/>
</dbReference>
<accession>A0A2P7AS96</accession>
<dbReference type="EMBL" id="PGGN01000003">
    <property type="protein sequence ID" value="PSH57101.1"/>
    <property type="molecule type" value="Genomic_DNA"/>
</dbReference>
<dbReference type="PROSITE" id="PS50956">
    <property type="entry name" value="HTH_ASNC_2"/>
    <property type="match status" value="1"/>
</dbReference>
<comment type="caution">
    <text evidence="5">The sequence shown here is derived from an EMBL/GenBank/DDBJ whole genome shotgun (WGS) entry which is preliminary data.</text>
</comment>
<evidence type="ECO:0000259" key="4">
    <source>
        <dbReference type="PROSITE" id="PS50956"/>
    </source>
</evidence>
<feature type="domain" description="HTH asnC-type" evidence="4">
    <location>
        <begin position="9"/>
        <end position="70"/>
    </location>
</feature>
<dbReference type="GO" id="GO:0043200">
    <property type="term" value="P:response to amino acid"/>
    <property type="evidence" value="ECO:0007669"/>
    <property type="project" value="TreeGrafter"/>
</dbReference>
<dbReference type="InterPro" id="IPR011008">
    <property type="entry name" value="Dimeric_a/b-barrel"/>
</dbReference>
<evidence type="ECO:0000256" key="2">
    <source>
        <dbReference type="ARBA" id="ARBA00023125"/>
    </source>
</evidence>
<organism evidence="5 6">
    <name type="scientific">Phyllobacterium endophyticum</name>
    <dbReference type="NCBI Taxonomy" id="1149773"/>
    <lineage>
        <taxon>Bacteria</taxon>
        <taxon>Pseudomonadati</taxon>
        <taxon>Pseudomonadota</taxon>
        <taxon>Alphaproteobacteria</taxon>
        <taxon>Hyphomicrobiales</taxon>
        <taxon>Phyllobacteriaceae</taxon>
        <taxon>Phyllobacterium</taxon>
    </lineage>
</organism>
<dbReference type="InterPro" id="IPR036388">
    <property type="entry name" value="WH-like_DNA-bd_sf"/>
</dbReference>
<dbReference type="RefSeq" id="WP_106717867.1">
    <property type="nucleotide sequence ID" value="NZ_JACHXT010000003.1"/>
</dbReference>
<dbReference type="OrthoDB" id="9811243at2"/>
<evidence type="ECO:0000256" key="1">
    <source>
        <dbReference type="ARBA" id="ARBA00023015"/>
    </source>
</evidence>
<reference evidence="6" key="1">
    <citation type="submission" date="2017-11" db="EMBL/GenBank/DDBJ databases">
        <authorList>
            <person name="Kuznetsova I."/>
            <person name="Sazanova A."/>
            <person name="Chirak E."/>
            <person name="Safronova V."/>
            <person name="Willems A."/>
        </authorList>
    </citation>
    <scope>NUCLEOTIDE SEQUENCE [LARGE SCALE GENOMIC DNA]</scope>
    <source>
        <strain evidence="6">PEPV15</strain>
    </source>
</reference>
<dbReference type="InterPro" id="IPR036390">
    <property type="entry name" value="WH_DNA-bd_sf"/>
</dbReference>
<dbReference type="Gene3D" id="1.10.10.10">
    <property type="entry name" value="Winged helix-like DNA-binding domain superfamily/Winged helix DNA-binding domain"/>
    <property type="match status" value="1"/>
</dbReference>
<protein>
    <submittedName>
        <fullName evidence="5">AsnC family transcriptional regulator</fullName>
    </submittedName>
</protein>
<dbReference type="InterPro" id="IPR000485">
    <property type="entry name" value="AsnC-type_HTH_dom"/>
</dbReference>
<dbReference type="GO" id="GO:0006355">
    <property type="term" value="P:regulation of DNA-templated transcription"/>
    <property type="evidence" value="ECO:0007669"/>
    <property type="project" value="UniProtKB-ARBA"/>
</dbReference>
<dbReference type="Pfam" id="PF01037">
    <property type="entry name" value="AsnC_trans_reg"/>
    <property type="match status" value="1"/>
</dbReference>
<dbReference type="Pfam" id="PF13412">
    <property type="entry name" value="HTH_24"/>
    <property type="match status" value="1"/>
</dbReference>
<evidence type="ECO:0000313" key="5">
    <source>
        <dbReference type="EMBL" id="PSH57101.1"/>
    </source>
</evidence>
<dbReference type="PANTHER" id="PTHR30154">
    <property type="entry name" value="LEUCINE-RESPONSIVE REGULATORY PROTEIN"/>
    <property type="match status" value="1"/>
</dbReference>
<keyword evidence="6" id="KW-1185">Reference proteome</keyword>
<evidence type="ECO:0000256" key="3">
    <source>
        <dbReference type="ARBA" id="ARBA00023163"/>
    </source>
</evidence>
<dbReference type="GO" id="GO:0005829">
    <property type="term" value="C:cytosol"/>
    <property type="evidence" value="ECO:0007669"/>
    <property type="project" value="TreeGrafter"/>
</dbReference>
<dbReference type="GO" id="GO:0043565">
    <property type="term" value="F:sequence-specific DNA binding"/>
    <property type="evidence" value="ECO:0007669"/>
    <property type="project" value="InterPro"/>
</dbReference>
<keyword evidence="2" id="KW-0238">DNA-binding</keyword>
<dbReference type="PRINTS" id="PR00033">
    <property type="entry name" value="HTHASNC"/>
</dbReference>
<dbReference type="InterPro" id="IPR019887">
    <property type="entry name" value="Tscrpt_reg_AsnC/Lrp_C"/>
</dbReference>
<dbReference type="InterPro" id="IPR011991">
    <property type="entry name" value="ArsR-like_HTH"/>
</dbReference>
<dbReference type="SUPFAM" id="SSF46785">
    <property type="entry name" value="Winged helix' DNA-binding domain"/>
    <property type="match status" value="1"/>
</dbReference>
<dbReference type="AlphaFoldDB" id="A0A2P7AS96"/>
<dbReference type="CDD" id="cd00090">
    <property type="entry name" value="HTH_ARSR"/>
    <property type="match status" value="1"/>
</dbReference>